<dbReference type="EMBL" id="SJPY01000009">
    <property type="protein sequence ID" value="TWU35679.1"/>
    <property type="molecule type" value="Genomic_DNA"/>
</dbReference>
<dbReference type="PANTHER" id="PTHR12526">
    <property type="entry name" value="GLYCOSYLTRANSFERASE"/>
    <property type="match status" value="1"/>
</dbReference>
<proteinExistence type="predicted"/>
<dbReference type="Gene3D" id="3.40.50.2000">
    <property type="entry name" value="Glycogen Phosphorylase B"/>
    <property type="match status" value="2"/>
</dbReference>
<dbReference type="SUPFAM" id="SSF53756">
    <property type="entry name" value="UDP-Glycosyltransferase/glycogen phosphorylase"/>
    <property type="match status" value="1"/>
</dbReference>
<accession>A0A5C6DL94</accession>
<comment type="caution">
    <text evidence="3">The sequence shown here is derived from an EMBL/GenBank/DDBJ whole genome shotgun (WGS) entry which is preliminary data.</text>
</comment>
<feature type="compositionally biased region" description="Low complexity" evidence="1">
    <location>
        <begin position="437"/>
        <end position="447"/>
    </location>
</feature>
<dbReference type="Proteomes" id="UP000315471">
    <property type="component" value="Unassembled WGS sequence"/>
</dbReference>
<feature type="region of interest" description="Disordered" evidence="1">
    <location>
        <begin position="428"/>
        <end position="447"/>
    </location>
</feature>
<protein>
    <submittedName>
        <fullName evidence="3">Glycosyl transferases group 1</fullName>
    </submittedName>
</protein>
<feature type="domain" description="Glycosyltransferase subfamily 4-like N-terminal" evidence="2">
    <location>
        <begin position="32"/>
        <end position="185"/>
    </location>
</feature>
<sequence>MNHTGRILLVGRHFWPLACFDSSGFLVQLATDLHRAEDRSGHRVEVLTPRYSASCPERFVYREMVVHRPAMAPRSDWSMGRYVRHLTTWLKTNIQSFDIVVCDSIREEALAVVEAAAGSAAKIVLISSQYGSQSDPAWWQSSRLARRCAGAANLAHCVVVKDAQSERLLLGKGIAAEKIQRIPIGFTGSIGLPNELTLGILDEADDRKPSGEKTIARRRLGNINTDLRTMPDTPVVVCCGRFQRDSGMDLLARSARLLIARYPDLRIWFIGDGPNRHSMHDFVRGDGVRNSISMPGSFNDLSDVYTAADVYVQADEDGLDSFLPTAVSAALPIVAIDTPAVRSVLGMNRSAIGNASIGNEKIGNGPNLARLFSGATTKSLRAGLREILDDLPAGRAKAIELKRHLLRTRPQSQVIESYLDLFQRLKRSSDSPKRSNRSSNSSIEAAS</sequence>
<dbReference type="OrthoDB" id="232381at2"/>
<evidence type="ECO:0000313" key="4">
    <source>
        <dbReference type="Proteomes" id="UP000315471"/>
    </source>
</evidence>
<organism evidence="3 4">
    <name type="scientific">Novipirellula aureliae</name>
    <dbReference type="NCBI Taxonomy" id="2527966"/>
    <lineage>
        <taxon>Bacteria</taxon>
        <taxon>Pseudomonadati</taxon>
        <taxon>Planctomycetota</taxon>
        <taxon>Planctomycetia</taxon>
        <taxon>Pirellulales</taxon>
        <taxon>Pirellulaceae</taxon>
        <taxon>Novipirellula</taxon>
    </lineage>
</organism>
<dbReference type="RefSeq" id="WP_146602218.1">
    <property type="nucleotide sequence ID" value="NZ_SJPY01000009.1"/>
</dbReference>
<gene>
    <name evidence="3" type="ORF">Q31b_51140</name>
</gene>
<evidence type="ECO:0000256" key="1">
    <source>
        <dbReference type="SAM" id="MobiDB-lite"/>
    </source>
</evidence>
<dbReference type="CDD" id="cd03801">
    <property type="entry name" value="GT4_PimA-like"/>
    <property type="match status" value="1"/>
</dbReference>
<keyword evidence="3" id="KW-0808">Transferase</keyword>
<dbReference type="Pfam" id="PF13579">
    <property type="entry name" value="Glyco_trans_4_4"/>
    <property type="match status" value="1"/>
</dbReference>
<dbReference type="Pfam" id="PF13692">
    <property type="entry name" value="Glyco_trans_1_4"/>
    <property type="match status" value="1"/>
</dbReference>
<reference evidence="3 4" key="1">
    <citation type="submission" date="2019-02" db="EMBL/GenBank/DDBJ databases">
        <title>Deep-cultivation of Planctomycetes and their phenomic and genomic characterization uncovers novel biology.</title>
        <authorList>
            <person name="Wiegand S."/>
            <person name="Jogler M."/>
            <person name="Boedeker C."/>
            <person name="Pinto D."/>
            <person name="Vollmers J."/>
            <person name="Rivas-Marin E."/>
            <person name="Kohn T."/>
            <person name="Peeters S.H."/>
            <person name="Heuer A."/>
            <person name="Rast P."/>
            <person name="Oberbeckmann S."/>
            <person name="Bunk B."/>
            <person name="Jeske O."/>
            <person name="Meyerdierks A."/>
            <person name="Storesund J.E."/>
            <person name="Kallscheuer N."/>
            <person name="Luecker S."/>
            <person name="Lage O.M."/>
            <person name="Pohl T."/>
            <person name="Merkel B.J."/>
            <person name="Hornburger P."/>
            <person name="Mueller R.-W."/>
            <person name="Bruemmer F."/>
            <person name="Labrenz M."/>
            <person name="Spormann A.M."/>
            <person name="Op Den Camp H."/>
            <person name="Overmann J."/>
            <person name="Amann R."/>
            <person name="Jetten M.S.M."/>
            <person name="Mascher T."/>
            <person name="Medema M.H."/>
            <person name="Devos D.P."/>
            <person name="Kaster A.-K."/>
            <person name="Ovreas L."/>
            <person name="Rohde M."/>
            <person name="Galperin M.Y."/>
            <person name="Jogler C."/>
        </authorList>
    </citation>
    <scope>NUCLEOTIDE SEQUENCE [LARGE SCALE GENOMIC DNA]</scope>
    <source>
        <strain evidence="3 4">Q31b</strain>
    </source>
</reference>
<keyword evidence="4" id="KW-1185">Reference proteome</keyword>
<evidence type="ECO:0000259" key="2">
    <source>
        <dbReference type="Pfam" id="PF13579"/>
    </source>
</evidence>
<dbReference type="InterPro" id="IPR028098">
    <property type="entry name" value="Glyco_trans_4-like_N"/>
</dbReference>
<dbReference type="AlphaFoldDB" id="A0A5C6DL94"/>
<dbReference type="GO" id="GO:0016757">
    <property type="term" value="F:glycosyltransferase activity"/>
    <property type="evidence" value="ECO:0007669"/>
    <property type="project" value="UniProtKB-ARBA"/>
</dbReference>
<name>A0A5C6DL94_9BACT</name>
<evidence type="ECO:0000313" key="3">
    <source>
        <dbReference type="EMBL" id="TWU35679.1"/>
    </source>
</evidence>